<keyword evidence="10 12" id="KW-0010">Activator</keyword>
<accession>A0AAE7UUU3</accession>
<evidence type="ECO:0000313" key="16">
    <source>
        <dbReference type="EMBL" id="QUP08145.1"/>
    </source>
</evidence>
<dbReference type="GO" id="GO:0042025">
    <property type="term" value="C:host cell nucleus"/>
    <property type="evidence" value="ECO:0007669"/>
    <property type="project" value="UniProtKB-SubCell"/>
</dbReference>
<evidence type="ECO:0000256" key="8">
    <source>
        <dbReference type="ARBA" id="ARBA00023015"/>
    </source>
</evidence>
<comment type="function">
    <text evidence="12">Plays a role in the initiation of viral DNA replication. A dimer of E2 interacts with a dimer of E1 in order to improve specificity of E1 DNA binding activity. Once the complex recognizes and binds DNA at specific sites, the E2 dimer is removed from DNA. E2 also regulates viral transcription through binding to the E2RE response element (5'-ACCNNNNNNGGT-3') present in multiple copies in the regulatory regions of the viral genome. Activates or represses transcription depending on E2RE's position with regards to proximal promoter elements including the TATA-box. Repression occurs by sterically hindering the assembly of the transcription initiation complex.</text>
</comment>
<feature type="compositionally biased region" description="Low complexity" evidence="13">
    <location>
        <begin position="195"/>
        <end position="208"/>
    </location>
</feature>
<dbReference type="EMBL" id="MW841296">
    <property type="protein sequence ID" value="QUP08145.1"/>
    <property type="molecule type" value="Genomic_DNA"/>
</dbReference>
<keyword evidence="9 12" id="KW-0238">DNA-binding</keyword>
<dbReference type="Pfam" id="PF00508">
    <property type="entry name" value="PPV_E2_N"/>
    <property type="match status" value="1"/>
</dbReference>
<dbReference type="InterPro" id="IPR000427">
    <property type="entry name" value="Papillomavirus_E2_C"/>
</dbReference>
<feature type="compositionally biased region" description="Low complexity" evidence="13">
    <location>
        <begin position="384"/>
        <end position="408"/>
    </location>
</feature>
<dbReference type="GO" id="GO:0006351">
    <property type="term" value="P:DNA-templated transcription"/>
    <property type="evidence" value="ECO:0007669"/>
    <property type="project" value="UniProtKB-UniRule"/>
</dbReference>
<protein>
    <recommendedName>
        <fullName evidence="12">Regulatory protein E2</fullName>
    </recommendedName>
</protein>
<dbReference type="HAMAP" id="MF_04001">
    <property type="entry name" value="PPV_E2"/>
    <property type="match status" value="1"/>
</dbReference>
<feature type="compositionally biased region" description="Polar residues" evidence="13">
    <location>
        <begin position="243"/>
        <end position="260"/>
    </location>
</feature>
<dbReference type="GO" id="GO:0000166">
    <property type="term" value="F:nucleotide binding"/>
    <property type="evidence" value="ECO:0007669"/>
    <property type="project" value="UniProtKB-UniRule"/>
</dbReference>
<sequence length="523" mass="56718">MENLSKRLDAVQEGLLTLYELGSTDLEDQVQHWNLLRQENVLMHFAKRAGCTRVGYQIVPPLAVSQERAKQAIEMHLTLQSLHQSQYGREPWSLTETSWERWTVDPQRCLKKGAQSVEVRFDGSRDNSMLYTLWQSVYYQDSEDAWCKAVGEVDYKGLYYREKGYKKYYVEFAVEARRYSSSGMWEVVHNNETLSSSDPVTSTTPPTDHGGTSPGAARRRAADDPAAERLPAKRRVGPDAAAPSTTSPDPGEADSTSPASTPICRAGADPGEHGRGVRPREPSPTPPPQFPEERRQQSERPPHEGPPGRARAAGGARKRQRGRGRPPDPAAGVGPGVGPLGPGPDPQPEQQHAEFPRCVGPAESEGGPRTAAAAEPPGDRRRGSPAPANAGGFAAPPAAVAGAAGGPPENFGPAGQGLFPAAGRRGGGPGHILREAGHRAPCLAVLRGPCNVLKCFRFRTKRSHRSLFQSISTTWYWTGDEGSERVGEARLLLRFSDLDQRRCFFANVRLPGGVGVAEGLHDM</sequence>
<feature type="domain" description="Papillomavirus E2 N-terminal" evidence="14">
    <location>
        <begin position="1"/>
        <end position="196"/>
    </location>
</feature>
<comment type="subunit">
    <text evidence="12">Binds DNA as homodimer. Interacts with protein E1; this interaction greatly increases E1 DNA-binding activity. Interacts with protein L1; this interaction enhances E2-dependent replication and transcription activation. Interacts with protein L2; this interaction inhibits E2 transcriptional activity but not DNA replication function E2. Interacts with protein E7; this interaction inhibits E7 oncogenic activity. Interacts with host TAF1; this interaction modulates E2-dependent transcriptional regulation. Interacts with host BRD4; this interaction mediates E2 transcriptional activation function. Additionally, the interaction with host BRD4 on mitotic chromosomes mediates tethering of the viral genome. Interacts with host TOPBP1; this interaction is required for optimal viral DNA replication.</text>
</comment>
<gene>
    <name evidence="12 16" type="primary">E2</name>
</gene>
<comment type="PTM">
    <text evidence="12">Phosphorylated.</text>
</comment>
<dbReference type="Proteomes" id="UP001246092">
    <property type="component" value="Segment"/>
</dbReference>
<feature type="compositionally biased region" description="Basic and acidic residues" evidence="13">
    <location>
        <begin position="270"/>
        <end position="281"/>
    </location>
</feature>
<dbReference type="Gene3D" id="1.10.287.30">
    <property type="entry name" value="E2 (early) protein, N terminal domain, subdomain 1"/>
    <property type="match status" value="1"/>
</dbReference>
<dbReference type="GO" id="GO:0039693">
    <property type="term" value="P:viral DNA genome replication"/>
    <property type="evidence" value="ECO:0007669"/>
    <property type="project" value="UniProtKB-UniRule"/>
</dbReference>
<feature type="compositionally biased region" description="Basic and acidic residues" evidence="13">
    <location>
        <begin position="220"/>
        <end position="231"/>
    </location>
</feature>
<evidence type="ECO:0000256" key="11">
    <source>
        <dbReference type="ARBA" id="ARBA00023163"/>
    </source>
</evidence>
<keyword evidence="5 12" id="KW-0597">Phosphoprotein</keyword>
<dbReference type="InterPro" id="IPR042503">
    <property type="entry name" value="Regulatory_protein_E2_N_1"/>
</dbReference>
<evidence type="ECO:0000259" key="15">
    <source>
        <dbReference type="Pfam" id="PF00511"/>
    </source>
</evidence>
<feature type="domain" description="Papillomavirus E2 C-terminal" evidence="15">
    <location>
        <begin position="445"/>
        <end position="518"/>
    </location>
</feature>
<dbReference type="Gene3D" id="3.30.70.330">
    <property type="match status" value="1"/>
</dbReference>
<evidence type="ECO:0000256" key="7">
    <source>
        <dbReference type="ARBA" id="ARBA00022705"/>
    </source>
</evidence>
<evidence type="ECO:0000256" key="13">
    <source>
        <dbReference type="SAM" id="MobiDB-lite"/>
    </source>
</evidence>
<organism evidence="16 17">
    <name type="scientific">Martes foina papillomavirus 1</name>
    <dbReference type="NCBI Taxonomy" id="2831903"/>
    <lineage>
        <taxon>Viruses</taxon>
        <taxon>Monodnaviria</taxon>
        <taxon>Shotokuvirae</taxon>
        <taxon>Cossaviricota</taxon>
        <taxon>Papovaviricetes</taxon>
        <taxon>Zurhausenvirales</taxon>
        <taxon>Papillomaviridae</taxon>
    </lineage>
</organism>
<dbReference type="InterPro" id="IPR042504">
    <property type="entry name" value="Regulatory_protein_E2_N_2"/>
</dbReference>
<evidence type="ECO:0000256" key="12">
    <source>
        <dbReference type="HAMAP-Rule" id="MF_04001"/>
    </source>
</evidence>
<evidence type="ECO:0000256" key="10">
    <source>
        <dbReference type="ARBA" id="ARBA00023159"/>
    </source>
</evidence>
<evidence type="ECO:0000256" key="3">
    <source>
        <dbReference type="ARBA" id="ARBA00022491"/>
    </source>
</evidence>
<dbReference type="SUPFAM" id="SSF51332">
    <property type="entry name" value="E2 regulatory, transactivation domain"/>
    <property type="match status" value="1"/>
</dbReference>
<keyword evidence="4 12" id="KW-0244">Early protein</keyword>
<dbReference type="InterPro" id="IPR036050">
    <property type="entry name" value="Regulatory_protein_E2_N"/>
</dbReference>
<reference evidence="16" key="1">
    <citation type="journal article" date="2021" name="Pathogens">
        <title>Identification of a Novel Papillomavirus Type (MfoiPV1) Associated with Acrochordon in a Stone Marten (Martes foina).</title>
        <authorList>
            <person name="Kuhar U."/>
            <person name="Zele Vengust D."/>
            <person name="Jamnikar Ciglenecki U."/>
            <person name="Vengust G."/>
        </authorList>
    </citation>
    <scope>NUCLEOTIDE SEQUENCE</scope>
    <source>
        <strain evidence="16">MfoiPV1</strain>
    </source>
</reference>
<dbReference type="GO" id="GO:0003677">
    <property type="term" value="F:DNA binding"/>
    <property type="evidence" value="ECO:0007669"/>
    <property type="project" value="UniProtKB-UniRule"/>
</dbReference>
<keyword evidence="8 12" id="KW-0805">Transcription regulation</keyword>
<evidence type="ECO:0000313" key="17">
    <source>
        <dbReference type="Proteomes" id="UP001246092"/>
    </source>
</evidence>
<keyword evidence="11 12" id="KW-0804">Transcription</keyword>
<feature type="region of interest" description="DNA-binding domain" evidence="12">
    <location>
        <begin position="440"/>
        <end position="523"/>
    </location>
</feature>
<dbReference type="Pfam" id="PF00511">
    <property type="entry name" value="PPV_E2_C"/>
    <property type="match status" value="1"/>
</dbReference>
<dbReference type="GO" id="GO:0006260">
    <property type="term" value="P:DNA replication"/>
    <property type="evidence" value="ECO:0007669"/>
    <property type="project" value="UniProtKB-KW"/>
</dbReference>
<dbReference type="GO" id="GO:0006275">
    <property type="term" value="P:regulation of DNA replication"/>
    <property type="evidence" value="ECO:0007669"/>
    <property type="project" value="UniProtKB-UniRule"/>
</dbReference>
<evidence type="ECO:0000256" key="5">
    <source>
        <dbReference type="ARBA" id="ARBA00022553"/>
    </source>
</evidence>
<comment type="similarity">
    <text evidence="12">Belongs to the papillomaviridae E2 protein family.</text>
</comment>
<evidence type="ECO:0000256" key="4">
    <source>
        <dbReference type="ARBA" id="ARBA00022518"/>
    </source>
</evidence>
<name>A0AAE7UUU3_9PAPI</name>
<dbReference type="GO" id="GO:0003700">
    <property type="term" value="F:DNA-binding transcription factor activity"/>
    <property type="evidence" value="ECO:0007669"/>
    <property type="project" value="UniProtKB-UniRule"/>
</dbReference>
<evidence type="ECO:0000256" key="9">
    <source>
        <dbReference type="ARBA" id="ARBA00023125"/>
    </source>
</evidence>
<dbReference type="InterPro" id="IPR033668">
    <property type="entry name" value="Reg_prot_E2"/>
</dbReference>
<comment type="subcellular location">
    <subcellularLocation>
        <location evidence="1 12">Host nucleus</location>
    </subcellularLocation>
</comment>
<dbReference type="InterPro" id="IPR012677">
    <property type="entry name" value="Nucleotide-bd_a/b_plait_sf"/>
</dbReference>
<comment type="similarity">
    <text evidence="2">Belongs to the papillomaviridae E8^E2C protein family.</text>
</comment>
<dbReference type="SUPFAM" id="SSF54957">
    <property type="entry name" value="Viral DNA-binding domain"/>
    <property type="match status" value="1"/>
</dbReference>
<keyword evidence="6 12" id="KW-1048">Host nucleus</keyword>
<feature type="compositionally biased region" description="Basic and acidic residues" evidence="13">
    <location>
        <begin position="291"/>
        <end position="303"/>
    </location>
</feature>
<keyword evidence="3 12" id="KW-0678">Repressor</keyword>
<evidence type="ECO:0000256" key="1">
    <source>
        <dbReference type="ARBA" id="ARBA00004147"/>
    </source>
</evidence>
<feature type="region of interest" description="Disordered" evidence="13">
    <location>
        <begin position="194"/>
        <end position="423"/>
    </location>
</feature>
<proteinExistence type="inferred from homology"/>
<evidence type="ECO:0000256" key="6">
    <source>
        <dbReference type="ARBA" id="ARBA00022562"/>
    </source>
</evidence>
<dbReference type="InterPro" id="IPR001866">
    <property type="entry name" value="PPV_E2_N"/>
</dbReference>
<keyword evidence="7 12" id="KW-0235">DNA replication</keyword>
<dbReference type="InterPro" id="IPR035975">
    <property type="entry name" value="E2/EBNA1_C_sf"/>
</dbReference>
<evidence type="ECO:0000259" key="14">
    <source>
        <dbReference type="Pfam" id="PF00508"/>
    </source>
</evidence>
<evidence type="ECO:0000256" key="2">
    <source>
        <dbReference type="ARBA" id="ARBA00007794"/>
    </source>
</evidence>
<comment type="caution">
    <text evidence="12">Lacks conserved residue(s) required for the propagation of feature annotation.</text>
</comment>
<dbReference type="Gene3D" id="2.170.200.10">
    <property type="entry name" value="Papillomavirus E2 early protein domain"/>
    <property type="match status" value="1"/>
</dbReference>